<proteinExistence type="predicted"/>
<organism evidence="1 2">
    <name type="scientific">Channa argus</name>
    <name type="common">Northern snakehead</name>
    <name type="synonym">Ophicephalus argus</name>
    <dbReference type="NCBI Taxonomy" id="215402"/>
    <lineage>
        <taxon>Eukaryota</taxon>
        <taxon>Metazoa</taxon>
        <taxon>Chordata</taxon>
        <taxon>Craniata</taxon>
        <taxon>Vertebrata</taxon>
        <taxon>Euteleostomi</taxon>
        <taxon>Actinopterygii</taxon>
        <taxon>Neopterygii</taxon>
        <taxon>Teleostei</taxon>
        <taxon>Neoteleostei</taxon>
        <taxon>Acanthomorphata</taxon>
        <taxon>Anabantaria</taxon>
        <taxon>Anabantiformes</taxon>
        <taxon>Channoidei</taxon>
        <taxon>Channidae</taxon>
        <taxon>Channa</taxon>
    </lineage>
</organism>
<sequence length="340" mass="38338">MSLTSCVCVGQTAVCVCLCAQEDVREYLEKILQMETEEEDGDSGDKYVRLYVDTISCLNSMCCRAQQISRKLADRVQEVCFQELLPFVKRYTNEKEVLLGKIAKLDEPETIHFSKALKMCKELKKYVQDSNSGNSLCGEIGNMLQNTEAFTLKFLRDNVANMAKRQLKGYFTTEIKLLPLLDAVNKYFPNQPDCQDVQETVMDEAYKVIVGVYVDHLINTNHSKLKKCWGGDEVGKIVTRDAKELHNSISGLAPGVQPWNLVLLRITEVLECNSNDGLKITVAAIQTENLLKSENPEFLYQLLQWKGLSKWEVKEVLDALPPDYQPKAPSGSWSSCVACV</sequence>
<dbReference type="GO" id="GO:0051601">
    <property type="term" value="P:exocyst localization"/>
    <property type="evidence" value="ECO:0007669"/>
    <property type="project" value="TreeGrafter"/>
</dbReference>
<dbReference type="GO" id="GO:0006887">
    <property type="term" value="P:exocytosis"/>
    <property type="evidence" value="ECO:0007669"/>
    <property type="project" value="InterPro"/>
</dbReference>
<evidence type="ECO:0000313" key="2">
    <source>
        <dbReference type="Proteomes" id="UP000503349"/>
    </source>
</evidence>
<evidence type="ECO:0000313" key="1">
    <source>
        <dbReference type="EMBL" id="KAF3700767.1"/>
    </source>
</evidence>
<reference evidence="1 2" key="1">
    <citation type="submission" date="2019-02" db="EMBL/GenBank/DDBJ databases">
        <title>Opniocepnalus argus genome.</title>
        <authorList>
            <person name="Zhou C."/>
            <person name="Xiao S."/>
        </authorList>
    </citation>
    <scope>NUCLEOTIDE SEQUENCE [LARGE SCALE GENOMIC DNA]</scope>
    <source>
        <strain evidence="1">OARG1902GOOAL</strain>
        <tissue evidence="1">Muscle</tissue>
    </source>
</reference>
<name>A0A6G1QE60_CHAAH</name>
<dbReference type="GO" id="GO:0000149">
    <property type="term" value="F:SNARE binding"/>
    <property type="evidence" value="ECO:0007669"/>
    <property type="project" value="TreeGrafter"/>
</dbReference>
<dbReference type="PANTHER" id="PTHR21292:SF1">
    <property type="entry name" value="EXOCYST COMPLEX COMPONENT 3"/>
    <property type="match status" value="1"/>
</dbReference>
<dbReference type="EMBL" id="CM015727">
    <property type="protein sequence ID" value="KAF3700767.1"/>
    <property type="molecule type" value="Genomic_DNA"/>
</dbReference>
<dbReference type="AlphaFoldDB" id="A0A6G1QE60"/>
<dbReference type="Proteomes" id="UP000503349">
    <property type="component" value="Chromosome 16"/>
</dbReference>
<evidence type="ECO:0008006" key="3">
    <source>
        <dbReference type="Google" id="ProtNLM"/>
    </source>
</evidence>
<gene>
    <name evidence="1" type="ORF">EXN66_Car016455</name>
</gene>
<protein>
    <recommendedName>
        <fullName evidence="3">Exocyst complex component 3</fullName>
    </recommendedName>
</protein>
<reference evidence="2" key="2">
    <citation type="submission" date="2019-02" db="EMBL/GenBank/DDBJ databases">
        <title>Opniocepnalus argus Var Kimnra genome.</title>
        <authorList>
            <person name="Zhou C."/>
            <person name="Xiao S."/>
        </authorList>
    </citation>
    <scope>NUCLEOTIDE SEQUENCE [LARGE SCALE GENOMIC DNA]</scope>
</reference>
<keyword evidence="2" id="KW-1185">Reference proteome</keyword>
<dbReference type="GO" id="GO:0000145">
    <property type="term" value="C:exocyst"/>
    <property type="evidence" value="ECO:0007669"/>
    <property type="project" value="InterPro"/>
</dbReference>
<dbReference type="InterPro" id="IPR010326">
    <property type="entry name" value="EXOC3/Sec6"/>
</dbReference>
<dbReference type="PANTHER" id="PTHR21292">
    <property type="entry name" value="EXOCYST COMPLEX COMPONENT SEC6-RELATED"/>
    <property type="match status" value="1"/>
</dbReference>
<accession>A0A6G1QE60</accession>